<gene>
    <name evidence="3" type="ORF">OKIOD_LOCUS8546</name>
</gene>
<sequence>MTHLFKRQLIMLTVSELALATSLEDICKDVYCTKCFELVSIFRRPIPACQKLLSLKNCCSLILNGADGLVTVRASSCVDLSTAKIKVGSQDELGASSGISEDDLSNVISQKIDLFNPDQVEVCELKQTIEPGLLLLLFGASIIGMITIYSIYLLKFGNYKKRKDYEQPLLNSPKK</sequence>
<keyword evidence="4" id="KW-1185">Reference proteome</keyword>
<feature type="chain" id="PRO_5046451946" evidence="2">
    <location>
        <begin position="21"/>
        <end position="175"/>
    </location>
</feature>
<evidence type="ECO:0000256" key="2">
    <source>
        <dbReference type="SAM" id="SignalP"/>
    </source>
</evidence>
<dbReference type="EMBL" id="OU015569">
    <property type="protein sequence ID" value="CAG5100414.1"/>
    <property type="molecule type" value="Genomic_DNA"/>
</dbReference>
<organism evidence="3 4">
    <name type="scientific">Oikopleura dioica</name>
    <name type="common">Tunicate</name>
    <dbReference type="NCBI Taxonomy" id="34765"/>
    <lineage>
        <taxon>Eukaryota</taxon>
        <taxon>Metazoa</taxon>
        <taxon>Chordata</taxon>
        <taxon>Tunicata</taxon>
        <taxon>Appendicularia</taxon>
        <taxon>Copelata</taxon>
        <taxon>Oikopleuridae</taxon>
        <taxon>Oikopleura</taxon>
    </lineage>
</organism>
<proteinExistence type="predicted"/>
<evidence type="ECO:0000313" key="4">
    <source>
        <dbReference type="Proteomes" id="UP001158576"/>
    </source>
</evidence>
<dbReference type="Proteomes" id="UP001158576">
    <property type="component" value="Chromosome XSR"/>
</dbReference>
<keyword evidence="1" id="KW-0472">Membrane</keyword>
<keyword evidence="1" id="KW-1133">Transmembrane helix</keyword>
<name>A0ABN7SJM4_OIKDI</name>
<keyword evidence="1" id="KW-0812">Transmembrane</keyword>
<accession>A0ABN7SJM4</accession>
<feature type="signal peptide" evidence="2">
    <location>
        <begin position="1"/>
        <end position="20"/>
    </location>
</feature>
<evidence type="ECO:0000313" key="3">
    <source>
        <dbReference type="EMBL" id="CAG5100414.1"/>
    </source>
</evidence>
<reference evidence="3 4" key="1">
    <citation type="submission" date="2021-04" db="EMBL/GenBank/DDBJ databases">
        <authorList>
            <person name="Bliznina A."/>
        </authorList>
    </citation>
    <scope>NUCLEOTIDE SEQUENCE [LARGE SCALE GENOMIC DNA]</scope>
</reference>
<protein>
    <submittedName>
        <fullName evidence="3">Oidioi.mRNA.OKI2018_I69.XSR.g16988.t1.cds</fullName>
    </submittedName>
</protein>
<evidence type="ECO:0000256" key="1">
    <source>
        <dbReference type="SAM" id="Phobius"/>
    </source>
</evidence>
<keyword evidence="2" id="KW-0732">Signal</keyword>
<feature type="transmembrane region" description="Helical" evidence="1">
    <location>
        <begin position="133"/>
        <end position="154"/>
    </location>
</feature>